<feature type="transmembrane region" description="Helical" evidence="17">
    <location>
        <begin position="239"/>
        <end position="262"/>
    </location>
</feature>
<evidence type="ECO:0000256" key="7">
    <source>
        <dbReference type="ARBA" id="ARBA00022660"/>
    </source>
</evidence>
<evidence type="ECO:0000256" key="10">
    <source>
        <dbReference type="ARBA" id="ARBA00022982"/>
    </source>
</evidence>
<keyword evidence="10 17" id="KW-0249">Electron transport</keyword>
<evidence type="ECO:0000256" key="16">
    <source>
        <dbReference type="ARBA" id="ARBA00049551"/>
    </source>
</evidence>
<feature type="transmembrane region" description="Helical" evidence="17">
    <location>
        <begin position="55"/>
        <end position="74"/>
    </location>
</feature>
<evidence type="ECO:0000256" key="6">
    <source>
        <dbReference type="ARBA" id="ARBA00022448"/>
    </source>
</evidence>
<keyword evidence="6 17" id="KW-0813">Transport</keyword>
<evidence type="ECO:0000256" key="8">
    <source>
        <dbReference type="ARBA" id="ARBA00022692"/>
    </source>
</evidence>
<evidence type="ECO:0000256" key="17">
    <source>
        <dbReference type="RuleBase" id="RU003297"/>
    </source>
</evidence>
<keyword evidence="12 17" id="KW-0520">NAD</keyword>
<dbReference type="Pfam" id="PF01059">
    <property type="entry name" value="Oxidored_q5_N"/>
    <property type="match status" value="1"/>
</dbReference>
<dbReference type="PANTHER" id="PTHR43507:SF20">
    <property type="entry name" value="NADH-UBIQUINONE OXIDOREDUCTASE CHAIN 4"/>
    <property type="match status" value="1"/>
</dbReference>
<evidence type="ECO:0000256" key="12">
    <source>
        <dbReference type="ARBA" id="ARBA00023027"/>
    </source>
</evidence>
<evidence type="ECO:0000256" key="13">
    <source>
        <dbReference type="ARBA" id="ARBA00023075"/>
    </source>
</evidence>
<dbReference type="GO" id="GO:0003954">
    <property type="term" value="F:NADH dehydrogenase activity"/>
    <property type="evidence" value="ECO:0007669"/>
    <property type="project" value="TreeGrafter"/>
</dbReference>
<feature type="domain" description="NADH:ubiquinone oxidoreductase chain 4 N-terminal" evidence="19">
    <location>
        <begin position="1"/>
        <end position="101"/>
    </location>
</feature>
<feature type="transmembrane region" description="Helical" evidence="17">
    <location>
        <begin position="7"/>
        <end position="35"/>
    </location>
</feature>
<name>A0A0S2MRA6_9COLE</name>
<keyword evidence="8 17" id="KW-0812">Transmembrane</keyword>
<feature type="transmembrane region" description="Helical" evidence="17">
    <location>
        <begin position="179"/>
        <end position="201"/>
    </location>
</feature>
<dbReference type="EC" id="7.1.1.2" evidence="4 17"/>
<dbReference type="PANTHER" id="PTHR43507">
    <property type="entry name" value="NADH-UBIQUINONE OXIDOREDUCTASE CHAIN 4"/>
    <property type="match status" value="1"/>
</dbReference>
<protein>
    <recommendedName>
        <fullName evidence="5 17">NADH-ubiquinone oxidoreductase chain 4</fullName>
        <ecNumber evidence="4 17">7.1.1.2</ecNumber>
    </recommendedName>
</protein>
<sequence>MMKFILFMIFLIPQCLFLNFWFNQLMIFVLLILFFSSITFSMDFSLLGYGLGCDLLGYMMIVLSIWICSLMVLSSEKIFYYNFFRGYFLLMIIALMIFLVMVFCSLNLFIFYLFFEMSLIPVLIIIMGWGYQPERIQAGVYLLFYTMFGSLPMIIVIFYANYLFHSLDYYFLGSFNQLVIYICFNFVFFIKAPMFLVHLWLPKAHVEAPISGSMILAGVMLKLGGYGLMRFMIMFSSMHLVNLIFLNISLLGGLIVSLICLRQNDIKSLIAYSSVSHMSLMLGGVMTLTLWGYSGSFLIMISHGLCSSGLFCLSNMSYERIFSRSMFLNKGFMNMAPSLTLWWFLLCSSNMAAPPSLNLIGEIFLLNSLVGWDWSLMLILMLMSFFSGAYSLYLYSYTQHGKIYSGLYSFSMGSVREYLLLMLHWLPLNILFLLGDSFYLFI</sequence>
<dbReference type="GO" id="GO:0031966">
    <property type="term" value="C:mitochondrial membrane"/>
    <property type="evidence" value="ECO:0007669"/>
    <property type="project" value="UniProtKB-SubCell"/>
</dbReference>
<dbReference type="AlphaFoldDB" id="A0A0S2MRA6"/>
<evidence type="ECO:0000256" key="3">
    <source>
        <dbReference type="ARBA" id="ARBA00009025"/>
    </source>
</evidence>
<dbReference type="GO" id="GO:0048039">
    <property type="term" value="F:ubiquinone binding"/>
    <property type="evidence" value="ECO:0007669"/>
    <property type="project" value="TreeGrafter"/>
</dbReference>
<keyword evidence="11 17" id="KW-1133">Transmembrane helix</keyword>
<feature type="transmembrane region" description="Helical" evidence="17">
    <location>
        <begin position="418"/>
        <end position="441"/>
    </location>
</feature>
<comment type="function">
    <text evidence="1">Core subunit of the mitochondrial membrane respiratory chain NADH dehydrogenase (Complex I) that is believed to belong to the minimal assembly required for catalysis. Complex I functions in the transfer of electrons from NADH to the respiratory chain. The immediate electron acceptor for the enzyme is believed to be ubiquinone.</text>
</comment>
<comment type="function">
    <text evidence="17">Core subunit of the mitochondrial membrane respiratory chain NADH dehydrogenase (Complex I) which catalyzes electron transfer from NADH through the respiratory chain, using ubiquinone as an electron acceptor. Essential for the catalytic activity and assembly of complex I.</text>
</comment>
<keyword evidence="14 17" id="KW-0496">Mitochondrion</keyword>
<feature type="transmembrane region" description="Helical" evidence="17">
    <location>
        <begin position="377"/>
        <end position="397"/>
    </location>
</feature>
<evidence type="ECO:0000256" key="5">
    <source>
        <dbReference type="ARBA" id="ARBA00021006"/>
    </source>
</evidence>
<keyword evidence="15 17" id="KW-0472">Membrane</keyword>
<comment type="catalytic activity">
    <reaction evidence="16 17">
        <text>a ubiquinone + NADH + 5 H(+)(in) = a ubiquinol + NAD(+) + 4 H(+)(out)</text>
        <dbReference type="Rhea" id="RHEA:29091"/>
        <dbReference type="Rhea" id="RHEA-COMP:9565"/>
        <dbReference type="Rhea" id="RHEA-COMP:9566"/>
        <dbReference type="ChEBI" id="CHEBI:15378"/>
        <dbReference type="ChEBI" id="CHEBI:16389"/>
        <dbReference type="ChEBI" id="CHEBI:17976"/>
        <dbReference type="ChEBI" id="CHEBI:57540"/>
        <dbReference type="ChEBI" id="CHEBI:57945"/>
        <dbReference type="EC" id="7.1.1.2"/>
    </reaction>
</comment>
<dbReference type="EMBL" id="JX412822">
    <property type="protein sequence ID" value="ALO77248.1"/>
    <property type="molecule type" value="Genomic_DNA"/>
</dbReference>
<feature type="transmembrane region" description="Helical" evidence="17">
    <location>
        <begin position="86"/>
        <end position="103"/>
    </location>
</feature>
<feature type="transmembrane region" description="Helical" evidence="17">
    <location>
        <begin position="109"/>
        <end position="131"/>
    </location>
</feature>
<dbReference type="GO" id="GO:0008137">
    <property type="term" value="F:NADH dehydrogenase (ubiquinone) activity"/>
    <property type="evidence" value="ECO:0007669"/>
    <property type="project" value="UniProtKB-UniRule"/>
</dbReference>
<gene>
    <name evidence="20" type="primary">nad4</name>
</gene>
<evidence type="ECO:0000259" key="18">
    <source>
        <dbReference type="Pfam" id="PF00361"/>
    </source>
</evidence>
<evidence type="ECO:0000256" key="11">
    <source>
        <dbReference type="ARBA" id="ARBA00022989"/>
    </source>
</evidence>
<geneLocation type="mitochondrion" evidence="20"/>
<evidence type="ECO:0000256" key="15">
    <source>
        <dbReference type="ARBA" id="ARBA00023136"/>
    </source>
</evidence>
<dbReference type="GO" id="GO:0015990">
    <property type="term" value="P:electron transport coupled proton transport"/>
    <property type="evidence" value="ECO:0007669"/>
    <property type="project" value="TreeGrafter"/>
</dbReference>
<evidence type="ECO:0000256" key="9">
    <source>
        <dbReference type="ARBA" id="ARBA00022967"/>
    </source>
</evidence>
<feature type="transmembrane region" description="Helical" evidence="17">
    <location>
        <begin position="297"/>
        <end position="318"/>
    </location>
</feature>
<keyword evidence="9" id="KW-1278">Translocase</keyword>
<evidence type="ECO:0000256" key="1">
    <source>
        <dbReference type="ARBA" id="ARBA00003257"/>
    </source>
</evidence>
<comment type="similarity">
    <text evidence="3 17">Belongs to the complex I subunit 4 family.</text>
</comment>
<reference evidence="20" key="1">
    <citation type="submission" date="2012-06" db="EMBL/GenBank/DDBJ databases">
        <title>Mitogenomics of the Coleoptera under dense taxon sampling.</title>
        <authorList>
            <person name="Timmermans M.J.T.N."/>
            <person name="Lim J."/>
            <person name="Dodsworth S."/>
            <person name="Haran J."/>
            <person name="Ahrens D."/>
            <person name="Bocak L."/>
            <person name="London A."/>
            <person name="Culverwell L."/>
            <person name="Vogler A.P."/>
        </authorList>
    </citation>
    <scope>NUCLEOTIDE SEQUENCE</scope>
</reference>
<dbReference type="InterPro" id="IPR003918">
    <property type="entry name" value="NADH_UbQ_OxRdtase"/>
</dbReference>
<evidence type="ECO:0000259" key="19">
    <source>
        <dbReference type="Pfam" id="PF01059"/>
    </source>
</evidence>
<feature type="transmembrane region" description="Helical" evidence="17">
    <location>
        <begin position="339"/>
        <end position="357"/>
    </location>
</feature>
<dbReference type="Pfam" id="PF00361">
    <property type="entry name" value="Proton_antipo_M"/>
    <property type="match status" value="1"/>
</dbReference>
<dbReference type="GO" id="GO:0042773">
    <property type="term" value="P:ATP synthesis coupled electron transport"/>
    <property type="evidence" value="ECO:0007669"/>
    <property type="project" value="InterPro"/>
</dbReference>
<feature type="transmembrane region" description="Helical" evidence="17">
    <location>
        <begin position="213"/>
        <end position="233"/>
    </location>
</feature>
<evidence type="ECO:0000256" key="14">
    <source>
        <dbReference type="ARBA" id="ARBA00023128"/>
    </source>
</evidence>
<feature type="transmembrane region" description="Helical" evidence="17">
    <location>
        <begin position="138"/>
        <end position="159"/>
    </location>
</feature>
<dbReference type="InterPro" id="IPR000260">
    <property type="entry name" value="NADH4_N"/>
</dbReference>
<accession>A0A0S2MRA6</accession>
<evidence type="ECO:0000313" key="20">
    <source>
        <dbReference type="EMBL" id="ALO77248.1"/>
    </source>
</evidence>
<organism evidence="20">
    <name type="scientific">Drilonius striatulus</name>
    <dbReference type="NCBI Taxonomy" id="341977"/>
    <lineage>
        <taxon>Eukaryota</taxon>
        <taxon>Metazoa</taxon>
        <taxon>Ecdysozoa</taxon>
        <taxon>Arthropoda</taxon>
        <taxon>Hexapoda</taxon>
        <taxon>Insecta</taxon>
        <taxon>Pterygota</taxon>
        <taxon>Neoptera</taxon>
        <taxon>Endopterygota</taxon>
        <taxon>Coleoptera</taxon>
        <taxon>Polyphaga</taxon>
        <taxon>Elateriformia</taxon>
        <taxon>Elateroidea</taxon>
        <taxon>Omethidae</taxon>
        <taxon>Drilonius</taxon>
    </lineage>
</organism>
<comment type="subcellular location">
    <subcellularLocation>
        <location evidence="2 17">Mitochondrion membrane</location>
        <topology evidence="2 17">Multi-pass membrane protein</topology>
    </subcellularLocation>
</comment>
<keyword evidence="7 17" id="KW-0679">Respiratory chain</keyword>
<evidence type="ECO:0000256" key="2">
    <source>
        <dbReference type="ARBA" id="ARBA00004225"/>
    </source>
</evidence>
<dbReference type="PRINTS" id="PR01437">
    <property type="entry name" value="NUOXDRDTASE4"/>
</dbReference>
<proteinExistence type="inferred from homology"/>
<feature type="transmembrane region" description="Helical" evidence="17">
    <location>
        <begin position="269"/>
        <end position="291"/>
    </location>
</feature>
<dbReference type="InterPro" id="IPR001750">
    <property type="entry name" value="ND/Mrp_TM"/>
</dbReference>
<evidence type="ECO:0000256" key="4">
    <source>
        <dbReference type="ARBA" id="ARBA00012944"/>
    </source>
</evidence>
<feature type="domain" description="NADH:quinone oxidoreductase/Mrp antiporter transmembrane" evidence="18">
    <location>
        <begin position="105"/>
        <end position="386"/>
    </location>
</feature>
<keyword evidence="13 17" id="KW-0830">Ubiquinone</keyword>